<dbReference type="Gene3D" id="3.30.420.10">
    <property type="entry name" value="Ribonuclease H-like superfamily/Ribonuclease H"/>
    <property type="match status" value="1"/>
</dbReference>
<protein>
    <recommendedName>
        <fullName evidence="1">Integrase catalytic domain-containing protein</fullName>
    </recommendedName>
</protein>
<dbReference type="InterPro" id="IPR050951">
    <property type="entry name" value="Retrovirus_Pol_polyprotein"/>
</dbReference>
<dbReference type="InterPro" id="IPR001584">
    <property type="entry name" value="Integrase_cat-core"/>
</dbReference>
<dbReference type="InterPro" id="IPR036397">
    <property type="entry name" value="RNaseH_sf"/>
</dbReference>
<dbReference type="FunFam" id="1.10.340.70:FF:000003">
    <property type="entry name" value="Protein CBG25708"/>
    <property type="match status" value="1"/>
</dbReference>
<dbReference type="InterPro" id="IPR012337">
    <property type="entry name" value="RNaseH-like_sf"/>
</dbReference>
<dbReference type="InterPro" id="IPR041588">
    <property type="entry name" value="Integrase_H2C2"/>
</dbReference>
<dbReference type="PANTHER" id="PTHR37984">
    <property type="entry name" value="PROTEIN CBG26694"/>
    <property type="match status" value="1"/>
</dbReference>
<gene>
    <name evidence="2" type="ORF">EB796_024749</name>
</gene>
<comment type="caution">
    <text evidence="2">The sequence shown here is derived from an EMBL/GenBank/DDBJ whole genome shotgun (WGS) entry which is preliminary data.</text>
</comment>
<dbReference type="Proteomes" id="UP000593567">
    <property type="component" value="Unassembled WGS sequence"/>
</dbReference>
<dbReference type="AlphaFoldDB" id="A0A7J7IST3"/>
<dbReference type="Pfam" id="PF17921">
    <property type="entry name" value="Integrase_H2C2"/>
    <property type="match status" value="1"/>
</dbReference>
<dbReference type="OrthoDB" id="6153816at2759"/>
<proteinExistence type="predicted"/>
<name>A0A7J7IST3_BUGNE</name>
<dbReference type="Gene3D" id="1.10.340.70">
    <property type="match status" value="1"/>
</dbReference>
<dbReference type="EMBL" id="VXIV02003449">
    <property type="protein sequence ID" value="KAF6016940.1"/>
    <property type="molecule type" value="Genomic_DNA"/>
</dbReference>
<dbReference type="GO" id="GO:0003676">
    <property type="term" value="F:nucleic acid binding"/>
    <property type="evidence" value="ECO:0007669"/>
    <property type="project" value="InterPro"/>
</dbReference>
<evidence type="ECO:0000313" key="2">
    <source>
        <dbReference type="EMBL" id="KAF6016940.1"/>
    </source>
</evidence>
<evidence type="ECO:0000259" key="1">
    <source>
        <dbReference type="PROSITE" id="PS50994"/>
    </source>
</evidence>
<organism evidence="2 3">
    <name type="scientific">Bugula neritina</name>
    <name type="common">Brown bryozoan</name>
    <name type="synonym">Sertularia neritina</name>
    <dbReference type="NCBI Taxonomy" id="10212"/>
    <lineage>
        <taxon>Eukaryota</taxon>
        <taxon>Metazoa</taxon>
        <taxon>Spiralia</taxon>
        <taxon>Lophotrochozoa</taxon>
        <taxon>Bryozoa</taxon>
        <taxon>Gymnolaemata</taxon>
        <taxon>Cheilostomatida</taxon>
        <taxon>Flustrina</taxon>
        <taxon>Buguloidea</taxon>
        <taxon>Bugulidae</taxon>
        <taxon>Bugula</taxon>
    </lineage>
</organism>
<accession>A0A7J7IST3</accession>
<dbReference type="SUPFAM" id="SSF53098">
    <property type="entry name" value="Ribonuclease H-like"/>
    <property type="match status" value="1"/>
</dbReference>
<sequence>MYIADTLSRAHLSDECPVSSANSNRDHDQIHTVATGILPNKAFREVFVKSVLEDPSMNILKSYIANGWPRTKRMCLEPLKPYWSVRHDLSTHDEIILKGSNQILVPASLRKRIINDIHKGHLGVTKCIEKAKNAVYWPGYTNQITDAVDSCEVCHENARANAKTILEQYEIPEYAMQSISIDIFQLEGVEYLVTVDRYSKWPACYKLNSSTSKEIVDILRRQFLDFGQPETLVSDNASYFTSLEFKYFLESLDVKHITVSPYFSRSNGLVERMNQTIKSSLAKATQSNQSLYDVITNLRSTPVGDGLPSPSVLLQSRNFRSTLFCMPEQLKHQLVDNDKVIEVLRKRQLNTQSSKATAILQNFVKGMEVWVKMSHRNWLQGTVMEHAETPRSFIVKLP</sequence>
<evidence type="ECO:0000313" key="3">
    <source>
        <dbReference type="Proteomes" id="UP000593567"/>
    </source>
</evidence>
<reference evidence="2" key="1">
    <citation type="submission" date="2020-06" db="EMBL/GenBank/DDBJ databases">
        <title>Draft genome of Bugula neritina, a colonial animal packing powerful symbionts and potential medicines.</title>
        <authorList>
            <person name="Rayko M."/>
        </authorList>
    </citation>
    <scope>NUCLEOTIDE SEQUENCE [LARGE SCALE GENOMIC DNA]</scope>
    <source>
        <strain evidence="2">Kwan_BN1</strain>
    </source>
</reference>
<keyword evidence="3" id="KW-1185">Reference proteome</keyword>
<dbReference type="FunFam" id="3.30.420.10:FF:000063">
    <property type="entry name" value="Retrovirus-related Pol polyprotein from transposon 297-like Protein"/>
    <property type="match status" value="1"/>
</dbReference>
<dbReference type="PROSITE" id="PS50994">
    <property type="entry name" value="INTEGRASE"/>
    <property type="match status" value="1"/>
</dbReference>
<feature type="domain" description="Integrase catalytic" evidence="1">
    <location>
        <begin position="168"/>
        <end position="335"/>
    </location>
</feature>
<dbReference type="PANTHER" id="PTHR37984:SF7">
    <property type="entry name" value="INTEGRASE CATALYTIC DOMAIN-CONTAINING PROTEIN"/>
    <property type="match status" value="1"/>
</dbReference>
<dbReference type="Pfam" id="PF00665">
    <property type="entry name" value="rve"/>
    <property type="match status" value="1"/>
</dbReference>
<dbReference type="GO" id="GO:0015074">
    <property type="term" value="P:DNA integration"/>
    <property type="evidence" value="ECO:0007669"/>
    <property type="project" value="InterPro"/>
</dbReference>